<dbReference type="EMBL" id="MCHX01000015">
    <property type="protein sequence ID" value="OFJ54240.1"/>
    <property type="molecule type" value="Genomic_DNA"/>
</dbReference>
<dbReference type="GO" id="GO:0043709">
    <property type="term" value="P:cell adhesion involved in single-species biofilm formation"/>
    <property type="evidence" value="ECO:0007669"/>
    <property type="project" value="TreeGrafter"/>
</dbReference>
<name>A0A1E8Q804_9MYCO</name>
<dbReference type="Pfam" id="PF00990">
    <property type="entry name" value="GGDEF"/>
    <property type="match status" value="1"/>
</dbReference>
<dbReference type="GO" id="GO:1902201">
    <property type="term" value="P:negative regulation of bacterial-type flagellum-dependent cell motility"/>
    <property type="evidence" value="ECO:0007669"/>
    <property type="project" value="TreeGrafter"/>
</dbReference>
<dbReference type="Gene3D" id="3.30.70.270">
    <property type="match status" value="1"/>
</dbReference>
<protein>
    <recommendedName>
        <fullName evidence="1">GGDEF domain-containing protein</fullName>
    </recommendedName>
</protein>
<gene>
    <name evidence="2" type="ORF">BEL07_08415</name>
</gene>
<evidence type="ECO:0000313" key="2">
    <source>
        <dbReference type="EMBL" id="OFJ54240.1"/>
    </source>
</evidence>
<dbReference type="Gene3D" id="3.30.450.40">
    <property type="match status" value="1"/>
</dbReference>
<reference evidence="2 3" key="1">
    <citation type="submission" date="2016-09" db="EMBL/GenBank/DDBJ databases">
        <title>genome sequence of Mycobacterium sp. 739 SCH.</title>
        <authorList>
            <person name="Greninger A.L."/>
            <person name="Qin X."/>
            <person name="Jerome K."/>
            <person name="Vora S."/>
            <person name="Quinn K."/>
        </authorList>
    </citation>
    <scope>NUCLEOTIDE SEQUENCE [LARGE SCALE GENOMIC DNA]</scope>
    <source>
        <strain evidence="2 3">SCH</strain>
    </source>
</reference>
<dbReference type="PANTHER" id="PTHR45138">
    <property type="entry name" value="REGULATORY COMPONENTS OF SENSORY TRANSDUCTION SYSTEM"/>
    <property type="match status" value="1"/>
</dbReference>
<dbReference type="NCBIfam" id="TIGR00254">
    <property type="entry name" value="GGDEF"/>
    <property type="match status" value="1"/>
</dbReference>
<dbReference type="RefSeq" id="WP_070352635.1">
    <property type="nucleotide sequence ID" value="NZ_MCHX01000015.1"/>
</dbReference>
<dbReference type="InterPro" id="IPR029016">
    <property type="entry name" value="GAF-like_dom_sf"/>
</dbReference>
<accession>A0A1E8Q804</accession>
<dbReference type="InterPro" id="IPR003018">
    <property type="entry name" value="GAF"/>
</dbReference>
<proteinExistence type="predicted"/>
<dbReference type="GO" id="GO:0052621">
    <property type="term" value="F:diguanylate cyclase activity"/>
    <property type="evidence" value="ECO:0007669"/>
    <property type="project" value="TreeGrafter"/>
</dbReference>
<dbReference type="SMART" id="SM00065">
    <property type="entry name" value="GAF"/>
    <property type="match status" value="1"/>
</dbReference>
<dbReference type="InterPro" id="IPR050469">
    <property type="entry name" value="Diguanylate_Cyclase"/>
</dbReference>
<keyword evidence="3" id="KW-1185">Reference proteome</keyword>
<sequence>MVNGLDGQPVALEFLNSPDVLRAVLLIAQAALSAGHFHEALEVIAEQSLVAVNAASFSISRWQRDQGVLRTLINVGELGPDEQRWPDNEFYPLAEYPYAAELLRHGRPYVHSIDDADAEPASMRVLDQLGKESQIGVPILYQGSMWGELWATGTHGRRFGAEDVRLLSAIATQASIAIGRAELFSEVSRFAYEDPLTRLANRRRVDEALAEIDDIGAAATLLIGDVDGLKDVNDRFGHPAGDDLLRTVAEALSDAASAFGALLVARLGGDEFCVILPGDTLSDAEGFAVHASRRIADETGTQVSLCWGAAIRESAAPGDARQLMIAADSALLNAKRLGPGRLWSHQTEPHEQTTDRDWRRAWPPARRGVTDNDAITRVVAVLDQLTPRSTAAALEIMATECSRILHAAAWSLWVSTPNRSGMRTISGIDSRVETHCGLRIVAPTHEVVHPVVDFRTAAVTSRNGEAFAAFVDHGYTDAAEAALLHRLGHRAVLAVGVPGRDVDYLVRLYFDSPPGDLGAAAAGLRVLAHHCAHRFCPGLFPHSSPLD</sequence>
<dbReference type="AlphaFoldDB" id="A0A1E8Q804"/>
<dbReference type="SMART" id="SM00267">
    <property type="entry name" value="GGDEF"/>
    <property type="match status" value="1"/>
</dbReference>
<dbReference type="PANTHER" id="PTHR45138:SF24">
    <property type="entry name" value="DIGUANYLATE CYCLASE DGCC-RELATED"/>
    <property type="match status" value="1"/>
</dbReference>
<dbReference type="SUPFAM" id="SSF55073">
    <property type="entry name" value="Nucleotide cyclase"/>
    <property type="match status" value="1"/>
</dbReference>
<feature type="domain" description="GGDEF" evidence="1">
    <location>
        <begin position="217"/>
        <end position="347"/>
    </location>
</feature>
<evidence type="ECO:0000313" key="3">
    <source>
        <dbReference type="Proteomes" id="UP000178953"/>
    </source>
</evidence>
<dbReference type="GO" id="GO:0005886">
    <property type="term" value="C:plasma membrane"/>
    <property type="evidence" value="ECO:0007669"/>
    <property type="project" value="TreeGrafter"/>
</dbReference>
<organism evidence="2 3">
    <name type="scientific">Mycolicibacterium grossiae</name>
    <dbReference type="NCBI Taxonomy" id="1552759"/>
    <lineage>
        <taxon>Bacteria</taxon>
        <taxon>Bacillati</taxon>
        <taxon>Actinomycetota</taxon>
        <taxon>Actinomycetes</taxon>
        <taxon>Mycobacteriales</taxon>
        <taxon>Mycobacteriaceae</taxon>
        <taxon>Mycolicibacterium</taxon>
    </lineage>
</organism>
<comment type="caution">
    <text evidence="2">The sequence shown here is derived from an EMBL/GenBank/DDBJ whole genome shotgun (WGS) entry which is preliminary data.</text>
</comment>
<dbReference type="InterPro" id="IPR000160">
    <property type="entry name" value="GGDEF_dom"/>
</dbReference>
<dbReference type="InterPro" id="IPR029787">
    <property type="entry name" value="Nucleotide_cyclase"/>
</dbReference>
<evidence type="ECO:0000259" key="1">
    <source>
        <dbReference type="PROSITE" id="PS50887"/>
    </source>
</evidence>
<dbReference type="CDD" id="cd01949">
    <property type="entry name" value="GGDEF"/>
    <property type="match status" value="1"/>
</dbReference>
<dbReference type="SUPFAM" id="SSF55781">
    <property type="entry name" value="GAF domain-like"/>
    <property type="match status" value="1"/>
</dbReference>
<dbReference type="Pfam" id="PF01590">
    <property type="entry name" value="GAF"/>
    <property type="match status" value="1"/>
</dbReference>
<dbReference type="PROSITE" id="PS50887">
    <property type="entry name" value="GGDEF"/>
    <property type="match status" value="1"/>
</dbReference>
<dbReference type="Proteomes" id="UP000178953">
    <property type="component" value="Unassembled WGS sequence"/>
</dbReference>
<dbReference type="InterPro" id="IPR043128">
    <property type="entry name" value="Rev_trsase/Diguanyl_cyclase"/>
</dbReference>